<name>A0A8J2MT61_COTCN</name>
<dbReference type="Proteomes" id="UP000786811">
    <property type="component" value="Unassembled WGS sequence"/>
</dbReference>
<protein>
    <submittedName>
        <fullName evidence="1">Uncharacterized protein</fullName>
    </submittedName>
</protein>
<accession>A0A8J2MT61</accession>
<keyword evidence="2" id="KW-1185">Reference proteome</keyword>
<dbReference type="Pfam" id="PF11901">
    <property type="entry name" value="DM9"/>
    <property type="match status" value="1"/>
</dbReference>
<dbReference type="InterPro" id="IPR006616">
    <property type="entry name" value="DM9_repeat"/>
</dbReference>
<organism evidence="1 2">
    <name type="scientific">Cotesia congregata</name>
    <name type="common">Parasitoid wasp</name>
    <name type="synonym">Apanteles congregatus</name>
    <dbReference type="NCBI Taxonomy" id="51543"/>
    <lineage>
        <taxon>Eukaryota</taxon>
        <taxon>Metazoa</taxon>
        <taxon>Ecdysozoa</taxon>
        <taxon>Arthropoda</taxon>
        <taxon>Hexapoda</taxon>
        <taxon>Insecta</taxon>
        <taxon>Pterygota</taxon>
        <taxon>Neoptera</taxon>
        <taxon>Endopterygota</taxon>
        <taxon>Hymenoptera</taxon>
        <taxon>Apocrita</taxon>
        <taxon>Ichneumonoidea</taxon>
        <taxon>Braconidae</taxon>
        <taxon>Microgastrinae</taxon>
        <taxon>Cotesia</taxon>
    </lineage>
</organism>
<evidence type="ECO:0000313" key="2">
    <source>
        <dbReference type="Proteomes" id="UP000786811"/>
    </source>
</evidence>
<dbReference type="SMART" id="SM00696">
    <property type="entry name" value="DM9"/>
    <property type="match status" value="2"/>
</dbReference>
<comment type="caution">
    <text evidence="1">The sequence shown here is derived from an EMBL/GenBank/DDBJ whole genome shotgun (WGS) entry which is preliminary data.</text>
</comment>
<proteinExistence type="predicted"/>
<dbReference type="EMBL" id="CAJNRD030001124">
    <property type="protein sequence ID" value="CAG5108404.1"/>
    <property type="molecule type" value="Genomic_DNA"/>
</dbReference>
<dbReference type="PANTHER" id="PTHR31649:SF10">
    <property type="entry name" value="IP19903P-RELATED"/>
    <property type="match status" value="1"/>
</dbReference>
<dbReference type="OrthoDB" id="1925699at2759"/>
<reference evidence="1" key="1">
    <citation type="submission" date="2021-04" db="EMBL/GenBank/DDBJ databases">
        <authorList>
            <person name="Chebbi M.A.C M."/>
        </authorList>
    </citation>
    <scope>NUCLEOTIDE SEQUENCE</scope>
</reference>
<evidence type="ECO:0000313" key="1">
    <source>
        <dbReference type="EMBL" id="CAG5108404.1"/>
    </source>
</evidence>
<gene>
    <name evidence="1" type="ORF">HICCMSTLAB_LOCUS13220</name>
</gene>
<sequence length="153" mass="16912">KEKYQRIFKSAYRWVSRHVGQPLPETAVKGGKDVDGCPIYVGRAYHNGDTVPAKVIPDKQAAYVCHAGEEHTKHEFEVLCQGEFAWEFASNGVIPEGAVVGGQTSEGEPLYVGRVLHNGAQTVGKIQPSHGCLYIPFDGEELSFRDYEILVNH</sequence>
<feature type="non-terminal residue" evidence="1">
    <location>
        <position position="153"/>
    </location>
</feature>
<dbReference type="PANTHER" id="PTHR31649">
    <property type="entry name" value="AGAP009604-PA"/>
    <property type="match status" value="1"/>
</dbReference>
<dbReference type="AlphaFoldDB" id="A0A8J2MT61"/>